<evidence type="ECO:0000313" key="2">
    <source>
        <dbReference type="Proteomes" id="UP001517247"/>
    </source>
</evidence>
<dbReference type="Pfam" id="PF13376">
    <property type="entry name" value="OmdA"/>
    <property type="match status" value="1"/>
</dbReference>
<keyword evidence="2" id="KW-1185">Reference proteome</keyword>
<proteinExistence type="predicted"/>
<dbReference type="EMBL" id="SSHJ02000005">
    <property type="protein sequence ID" value="MFN0255062.1"/>
    <property type="molecule type" value="Genomic_DNA"/>
</dbReference>
<gene>
    <name evidence="1" type="ORF">E6A44_005730</name>
</gene>
<accession>A0ABW9J3F4</accession>
<protein>
    <submittedName>
        <fullName evidence="1">YdeI/OmpD-associated family protein</fullName>
    </submittedName>
</protein>
<evidence type="ECO:0000313" key="1">
    <source>
        <dbReference type="EMBL" id="MFN0255062.1"/>
    </source>
</evidence>
<dbReference type="RefSeq" id="WP_138722202.1">
    <property type="nucleotide sequence ID" value="NZ_SSHJ02000005.1"/>
</dbReference>
<name>A0ABW9J3F4_9SPHI</name>
<dbReference type="Proteomes" id="UP001517247">
    <property type="component" value="Unassembled WGS sequence"/>
</dbReference>
<organism evidence="1 2">
    <name type="scientific">Pedobacter ureilyticus</name>
    <dbReference type="NCBI Taxonomy" id="1393051"/>
    <lineage>
        <taxon>Bacteria</taxon>
        <taxon>Pseudomonadati</taxon>
        <taxon>Bacteroidota</taxon>
        <taxon>Sphingobacteriia</taxon>
        <taxon>Sphingobacteriales</taxon>
        <taxon>Sphingobacteriaceae</taxon>
        <taxon>Pedobacter</taxon>
    </lineage>
</organism>
<reference evidence="1 2" key="1">
    <citation type="submission" date="2024-12" db="EMBL/GenBank/DDBJ databases">
        <authorList>
            <person name="Hu S."/>
        </authorList>
    </citation>
    <scope>NUCLEOTIDE SEQUENCE [LARGE SCALE GENOMIC DNA]</scope>
    <source>
        <strain evidence="1 2">THG-T11</strain>
    </source>
</reference>
<comment type="caution">
    <text evidence="1">The sequence shown here is derived from an EMBL/GenBank/DDBJ whole genome shotgun (WGS) entry which is preliminary data.</text>
</comment>
<sequence>MPNTDQETFYPKSKQEWRQWLVENHQSKQSVWLLQYKKKSGKPSVEWGDAVDEALCFGWIDGMRKSIDEESFVQFVCKRKPKSGWSKINKEKIERLIAEGLMTEAGLKSIEIAKQNGSWALLDEVEGLTIPQDLDLAFEANVGAKDFFLSLSKSVRKMILQWIAFAKKPETRQKRIKEVAELAAKKQKPKQF</sequence>